<dbReference type="InterPro" id="IPR020904">
    <property type="entry name" value="Sc_DH/Rdtase_CS"/>
</dbReference>
<name>A0A7E5WI70_TRINI</name>
<dbReference type="FunFam" id="3.40.50.720:FF:000084">
    <property type="entry name" value="Short-chain dehydrogenase reductase"/>
    <property type="match status" value="1"/>
</dbReference>
<proteinExistence type="predicted"/>
<reference evidence="3" key="1">
    <citation type="submission" date="2025-08" db="UniProtKB">
        <authorList>
            <consortium name="RefSeq"/>
        </authorList>
    </citation>
    <scope>IDENTIFICATION</scope>
</reference>
<dbReference type="GO" id="GO:0016491">
    <property type="term" value="F:oxidoreductase activity"/>
    <property type="evidence" value="ECO:0007669"/>
    <property type="project" value="UniProtKB-KW"/>
</dbReference>
<evidence type="ECO:0000313" key="3">
    <source>
        <dbReference type="RefSeq" id="XP_026740389.1"/>
    </source>
</evidence>
<organism evidence="2 3">
    <name type="scientific">Trichoplusia ni</name>
    <name type="common">Cabbage looper</name>
    <dbReference type="NCBI Taxonomy" id="7111"/>
    <lineage>
        <taxon>Eukaryota</taxon>
        <taxon>Metazoa</taxon>
        <taxon>Ecdysozoa</taxon>
        <taxon>Arthropoda</taxon>
        <taxon>Hexapoda</taxon>
        <taxon>Insecta</taxon>
        <taxon>Pterygota</taxon>
        <taxon>Neoptera</taxon>
        <taxon>Endopterygota</taxon>
        <taxon>Lepidoptera</taxon>
        <taxon>Glossata</taxon>
        <taxon>Ditrysia</taxon>
        <taxon>Noctuoidea</taxon>
        <taxon>Noctuidae</taxon>
        <taxon>Plusiinae</taxon>
        <taxon>Trichoplusia</taxon>
    </lineage>
</organism>
<dbReference type="AlphaFoldDB" id="A0A7E5WI70"/>
<dbReference type="SUPFAM" id="SSF51735">
    <property type="entry name" value="NAD(P)-binding Rossmann-fold domains"/>
    <property type="match status" value="1"/>
</dbReference>
<dbReference type="Pfam" id="PF13561">
    <property type="entry name" value="adh_short_C2"/>
    <property type="match status" value="1"/>
</dbReference>
<keyword evidence="2" id="KW-1185">Reference proteome</keyword>
<gene>
    <name evidence="3" type="primary">LOC113502858</name>
</gene>
<dbReference type="Gene3D" id="3.40.50.720">
    <property type="entry name" value="NAD(P)-binding Rossmann-like Domain"/>
    <property type="match status" value="1"/>
</dbReference>
<dbReference type="InterPro" id="IPR002347">
    <property type="entry name" value="SDR_fam"/>
</dbReference>
<dbReference type="InParanoid" id="A0A7E5WI70"/>
<sequence>MFANKVVLVTGGSSGIGAAAVEGFAKEGAFVAFVGRNETKLKAVAERCGANTFPIKADIAKDEEAKTIVAKTIEKFGKLDVLVNNAGISRIVGLSDPNILDAFDLIMNTNLRAVVLLTNLAIPYLKETKGNIVNVSSVASTTIPSLMDGFVSYCVSKAGLDQFTRGAAKEFASFGVRVNSVNPGPVITDMAVNSGIDNVPDDDMMKNITALGRASDADEVSDLIQYLASDKARSVTGSCFVIDNGMLLK</sequence>
<dbReference type="PANTHER" id="PTHR43975">
    <property type="entry name" value="ZGC:101858"/>
    <property type="match status" value="1"/>
</dbReference>
<dbReference type="KEGG" id="tnl:113502858"/>
<dbReference type="PROSITE" id="PS00061">
    <property type="entry name" value="ADH_SHORT"/>
    <property type="match status" value="1"/>
</dbReference>
<dbReference type="InterPro" id="IPR036291">
    <property type="entry name" value="NAD(P)-bd_dom_sf"/>
</dbReference>
<dbReference type="OrthoDB" id="47007at2759"/>
<dbReference type="Proteomes" id="UP000322000">
    <property type="component" value="Chromosome 18"/>
</dbReference>
<dbReference type="PRINTS" id="PR00080">
    <property type="entry name" value="SDRFAMILY"/>
</dbReference>
<protein>
    <submittedName>
        <fullName evidence="3">Uncharacterized protein LOC113502858</fullName>
    </submittedName>
</protein>
<dbReference type="PRINTS" id="PR00081">
    <property type="entry name" value="GDHRDH"/>
</dbReference>
<keyword evidence="1" id="KW-0560">Oxidoreductase</keyword>
<dbReference type="GeneID" id="113502858"/>
<accession>A0A7E5WI70</accession>
<evidence type="ECO:0000313" key="2">
    <source>
        <dbReference type="Proteomes" id="UP000322000"/>
    </source>
</evidence>
<dbReference type="RefSeq" id="XP_026740389.1">
    <property type="nucleotide sequence ID" value="XM_026884588.1"/>
</dbReference>
<evidence type="ECO:0000256" key="1">
    <source>
        <dbReference type="ARBA" id="ARBA00023002"/>
    </source>
</evidence>
<dbReference type="PANTHER" id="PTHR43975:SF2">
    <property type="entry name" value="EG:BACR7A4.14 PROTEIN-RELATED"/>
    <property type="match status" value="1"/>
</dbReference>